<comment type="caution">
    <text evidence="4">The sequence shown here is derived from an EMBL/GenBank/DDBJ whole genome shotgun (WGS) entry which is preliminary data.</text>
</comment>
<proteinExistence type="predicted"/>
<dbReference type="Pfam" id="PF18181">
    <property type="entry name" value="SLATT_1"/>
    <property type="match status" value="1"/>
</dbReference>
<feature type="transmembrane region" description="Helical" evidence="1">
    <location>
        <begin position="55"/>
        <end position="72"/>
    </location>
</feature>
<feature type="transmembrane region" description="Helical" evidence="1">
    <location>
        <begin position="212"/>
        <end position="231"/>
    </location>
</feature>
<reference evidence="4 5" key="1">
    <citation type="submission" date="2019-06" db="EMBL/GenBank/DDBJ databases">
        <title>Pseudomonas bimorpha sp. nov. isolated from bovine raw milk and skim milk concentrate.</title>
        <authorList>
            <person name="Hofmann K."/>
            <person name="Huptas C."/>
            <person name="Doll E."/>
            <person name="Scherer S."/>
            <person name="Wenning M."/>
        </authorList>
    </citation>
    <scope>NUCLEOTIDE SEQUENCE [LARGE SCALE GENOMIC DNA]</scope>
    <source>
        <strain evidence="4 5">DSM 108990</strain>
    </source>
</reference>
<protein>
    <submittedName>
        <fullName evidence="4">DUF4231 domain-containing protein</fullName>
    </submittedName>
</protein>
<organism evidence="4 5">
    <name type="scientific">Pseudomonas saxonica</name>
    <dbReference type="NCBI Taxonomy" id="2600598"/>
    <lineage>
        <taxon>Bacteria</taxon>
        <taxon>Pseudomonadati</taxon>
        <taxon>Pseudomonadota</taxon>
        <taxon>Gammaproteobacteria</taxon>
        <taxon>Pseudomonadales</taxon>
        <taxon>Pseudomonadaceae</taxon>
        <taxon>Pseudomonas</taxon>
    </lineage>
</organism>
<evidence type="ECO:0000313" key="5">
    <source>
        <dbReference type="Proteomes" id="UP000317901"/>
    </source>
</evidence>
<keyword evidence="1" id="KW-1133">Transmembrane helix</keyword>
<sequence length="294" mass="33408">MRKKLNLQYPDIHKQASKSSSVYQKASHALLIANLFILVAAAGIEAFKIEWLSNLYPKTVLLSASILLAIITKKLSLEEKWYAARSLSETVKTLIWRYRMGAAPFNNSGMEQNLLLLERLEAACVESNSLIGSNKFLLNKKDPLLSDIKHTEDVSADKITTYIENRLTPQLKWYSVKAKHNSTMSRVFFATFITCNFFAIFCSVWQETDTSFTLPITGLLIALSTALIGWIESKKYSELAAAYSLTHGEIELLHSDIHDISSRENFSAFVNDAESLFSREHTQWAAKRRYIRKI</sequence>
<dbReference type="RefSeq" id="WP_146427841.1">
    <property type="nucleotide sequence ID" value="NZ_VFIP01000108.1"/>
</dbReference>
<dbReference type="OrthoDB" id="9806639at2"/>
<dbReference type="InterPro" id="IPR041116">
    <property type="entry name" value="SLATT_3"/>
</dbReference>
<dbReference type="InterPro" id="IPR040884">
    <property type="entry name" value="SLATT_1"/>
</dbReference>
<evidence type="ECO:0000259" key="2">
    <source>
        <dbReference type="Pfam" id="PF18181"/>
    </source>
</evidence>
<dbReference type="NCBIfam" id="NF033610">
    <property type="entry name" value="SLATT_3"/>
    <property type="match status" value="1"/>
</dbReference>
<feature type="transmembrane region" description="Helical" evidence="1">
    <location>
        <begin position="29"/>
        <end position="49"/>
    </location>
</feature>
<keyword evidence="1" id="KW-0812">Transmembrane</keyword>
<feature type="transmembrane region" description="Helical" evidence="1">
    <location>
        <begin position="187"/>
        <end position="206"/>
    </location>
</feature>
<evidence type="ECO:0000313" key="4">
    <source>
        <dbReference type="EMBL" id="TWR77092.1"/>
    </source>
</evidence>
<dbReference type="Proteomes" id="UP000317901">
    <property type="component" value="Unassembled WGS sequence"/>
</dbReference>
<feature type="domain" description="SMODS and SLOG-associating 2TM effector" evidence="2">
    <location>
        <begin position="162"/>
        <end position="284"/>
    </location>
</feature>
<evidence type="ECO:0000259" key="3">
    <source>
        <dbReference type="Pfam" id="PF18184"/>
    </source>
</evidence>
<accession>A0A5C5PRF5</accession>
<gene>
    <name evidence="4" type="ORF">FJD37_23905</name>
</gene>
<keyword evidence="1" id="KW-0472">Membrane</keyword>
<feature type="domain" description="SMODS and SLOG-associating 2TM effector" evidence="3">
    <location>
        <begin position="10"/>
        <end position="126"/>
    </location>
</feature>
<evidence type="ECO:0000256" key="1">
    <source>
        <dbReference type="SAM" id="Phobius"/>
    </source>
</evidence>
<name>A0A5C5PRF5_9PSED</name>
<dbReference type="NCBIfam" id="NF033634">
    <property type="entry name" value="SLATT_1"/>
    <property type="match status" value="1"/>
</dbReference>
<dbReference type="EMBL" id="VFIP01000108">
    <property type="protein sequence ID" value="TWR77092.1"/>
    <property type="molecule type" value="Genomic_DNA"/>
</dbReference>
<dbReference type="AlphaFoldDB" id="A0A5C5PRF5"/>
<dbReference type="Pfam" id="PF18184">
    <property type="entry name" value="SLATT_3"/>
    <property type="match status" value="1"/>
</dbReference>